<dbReference type="Pfam" id="PF00071">
    <property type="entry name" value="Ras"/>
    <property type="match status" value="1"/>
</dbReference>
<name>A0A426ZBU8_ENSVE</name>
<evidence type="ECO:0000256" key="1">
    <source>
        <dbReference type="ARBA" id="ARBA00006270"/>
    </source>
</evidence>
<protein>
    <submittedName>
        <fullName evidence="2">Uncharacterized protein</fullName>
    </submittedName>
</protein>
<dbReference type="Proteomes" id="UP000287651">
    <property type="component" value="Unassembled WGS sequence"/>
</dbReference>
<feature type="non-terminal residue" evidence="2">
    <location>
        <position position="1"/>
    </location>
</feature>
<organism evidence="2 3">
    <name type="scientific">Ensete ventricosum</name>
    <name type="common">Abyssinian banana</name>
    <name type="synonym">Musa ensete</name>
    <dbReference type="NCBI Taxonomy" id="4639"/>
    <lineage>
        <taxon>Eukaryota</taxon>
        <taxon>Viridiplantae</taxon>
        <taxon>Streptophyta</taxon>
        <taxon>Embryophyta</taxon>
        <taxon>Tracheophyta</taxon>
        <taxon>Spermatophyta</taxon>
        <taxon>Magnoliopsida</taxon>
        <taxon>Liliopsida</taxon>
        <taxon>Zingiberales</taxon>
        <taxon>Musaceae</taxon>
        <taxon>Ensete</taxon>
    </lineage>
</organism>
<dbReference type="SUPFAM" id="SSF52540">
    <property type="entry name" value="P-loop containing nucleoside triphosphate hydrolases"/>
    <property type="match status" value="1"/>
</dbReference>
<reference evidence="2 3" key="1">
    <citation type="journal article" date="2014" name="Agronomy (Basel)">
        <title>A Draft Genome Sequence for Ensete ventricosum, the Drought-Tolerant Tree Against Hunger.</title>
        <authorList>
            <person name="Harrison J."/>
            <person name="Moore K.A."/>
            <person name="Paszkiewicz K."/>
            <person name="Jones T."/>
            <person name="Grant M."/>
            <person name="Ambacheew D."/>
            <person name="Muzemil S."/>
            <person name="Studholme D.J."/>
        </authorList>
    </citation>
    <scope>NUCLEOTIDE SEQUENCE [LARGE SCALE GENOMIC DNA]</scope>
</reference>
<dbReference type="PROSITE" id="PS51419">
    <property type="entry name" value="RAB"/>
    <property type="match status" value="1"/>
</dbReference>
<dbReference type="FunFam" id="3.40.50.300:FF:001447">
    <property type="entry name" value="Ras-related protein Rab-1B"/>
    <property type="match status" value="1"/>
</dbReference>
<dbReference type="GO" id="GO:0003924">
    <property type="term" value="F:GTPase activity"/>
    <property type="evidence" value="ECO:0007669"/>
    <property type="project" value="InterPro"/>
</dbReference>
<dbReference type="InterPro" id="IPR027417">
    <property type="entry name" value="P-loop_NTPase"/>
</dbReference>
<gene>
    <name evidence="2" type="ORF">B296_00011166</name>
</gene>
<dbReference type="PRINTS" id="PR00449">
    <property type="entry name" value="RASTRNSFRMNG"/>
</dbReference>
<dbReference type="AlphaFoldDB" id="A0A426ZBU8"/>
<dbReference type="InterPro" id="IPR001806">
    <property type="entry name" value="Small_GTPase"/>
</dbReference>
<comment type="caution">
    <text evidence="2">The sequence shown here is derived from an EMBL/GenBank/DDBJ whole genome shotgun (WGS) entry which is preliminary data.</text>
</comment>
<dbReference type="InterPro" id="IPR005225">
    <property type="entry name" value="Small_GTP-bd"/>
</dbReference>
<proteinExistence type="inferred from homology"/>
<sequence>IGDSRVEKSNILSRFTRNEFCLESKSTLGVEFAIRTLQVEGRTIKAQIWNTAGQERYRATTSAYYRGGALGAISVYDVTKPTTFENASRDLDHLRAVHSEAAQREGLSFIETDICLWRQQMWRRPSELSLLRYIESSGKKKMGKAITVAATDSSSTSRQCCSSKCYYVLKSFYCLLLLDVKIQSAACLNAFLFVDAQ</sequence>
<accession>A0A426ZBU8</accession>
<dbReference type="Gene3D" id="3.40.50.300">
    <property type="entry name" value="P-loop containing nucleotide triphosphate hydrolases"/>
    <property type="match status" value="1"/>
</dbReference>
<dbReference type="InterPro" id="IPR050209">
    <property type="entry name" value="Rab_GTPases_membrane_traffic"/>
</dbReference>
<dbReference type="EMBL" id="AMZH03007376">
    <property type="protein sequence ID" value="RRT61460.1"/>
    <property type="molecule type" value="Genomic_DNA"/>
</dbReference>
<comment type="similarity">
    <text evidence="1">Belongs to the small GTPase superfamily. Rab family.</text>
</comment>
<dbReference type="GO" id="GO:0005525">
    <property type="term" value="F:GTP binding"/>
    <property type="evidence" value="ECO:0007669"/>
    <property type="project" value="InterPro"/>
</dbReference>
<evidence type="ECO:0000313" key="2">
    <source>
        <dbReference type="EMBL" id="RRT61460.1"/>
    </source>
</evidence>
<dbReference type="SMART" id="SM00175">
    <property type="entry name" value="RAB"/>
    <property type="match status" value="1"/>
</dbReference>
<dbReference type="PANTHER" id="PTHR47979">
    <property type="entry name" value="DRAB11-RELATED"/>
    <property type="match status" value="1"/>
</dbReference>
<dbReference type="SMART" id="SM00173">
    <property type="entry name" value="RAS"/>
    <property type="match status" value="1"/>
</dbReference>
<evidence type="ECO:0000313" key="3">
    <source>
        <dbReference type="Proteomes" id="UP000287651"/>
    </source>
</evidence>
<dbReference type="NCBIfam" id="TIGR00231">
    <property type="entry name" value="small_GTP"/>
    <property type="match status" value="1"/>
</dbReference>